<sequence>MADTALQRELETYYRWFHQHPEPSYREYETTAHIRRILEEHGIEILDSGLETGLVARIVGAVTDGTDDTDDRIGSEAAGTSDIPGAADAPGTGHVVAIRGDIDALPITEDTGVPYASLNPGWLHGCGHDYNLTTALGAALLLQSRRDAFAGAIKVIFQPAEEVAATKDTPTGAVSVLDTGILDDVEAYFGVHDTNAAEPGTVLIGAGPDSGAVDKFRVRIHGKGTHAARPHGGINPIRTLAALIDGIQSIAGQDVDPTHPRVVTVTHVESGSTWNVIAPDAFLEGTARTAYPDDRTVIHDRLRSIVDGIAAAYGADVEFEWEYGSPSVVNDPAWSALAATTATDLGLNVEPPVPTLGGEDFSYYLQRSPGTFIHIGVGNGDRPMHGPTFWAKLDALADGADLLATLAVRALARLGE</sequence>
<evidence type="ECO:0000313" key="6">
    <source>
        <dbReference type="Proteomes" id="UP000469194"/>
    </source>
</evidence>
<dbReference type="InterPro" id="IPR017439">
    <property type="entry name" value="Amidohydrolase"/>
</dbReference>
<comment type="cofactor">
    <cofactor evidence="2">
        <name>Mn(2+)</name>
        <dbReference type="ChEBI" id="CHEBI:29035"/>
    </cofactor>
    <text evidence="2">The Mn(2+) ion enhances activity.</text>
</comment>
<dbReference type="FunFam" id="3.30.70.360:FF:000001">
    <property type="entry name" value="N-acetyldiaminopimelate deacetylase"/>
    <property type="match status" value="1"/>
</dbReference>
<dbReference type="PANTHER" id="PTHR11014:SF63">
    <property type="entry name" value="METALLOPEPTIDASE, PUTATIVE (AFU_ORTHOLOGUE AFUA_6G09600)-RELATED"/>
    <property type="match status" value="1"/>
</dbReference>
<keyword evidence="2" id="KW-0464">Manganese</keyword>
<feature type="binding site" evidence="2">
    <location>
        <position position="128"/>
    </location>
    <ligand>
        <name>Mn(2+)</name>
        <dbReference type="ChEBI" id="CHEBI:29035"/>
        <label>2</label>
    </ligand>
</feature>
<dbReference type="Gene3D" id="3.30.70.360">
    <property type="match status" value="1"/>
</dbReference>
<dbReference type="InterPro" id="IPR002933">
    <property type="entry name" value="Peptidase_M20"/>
</dbReference>
<accession>A0A6N9Z2M8</accession>
<keyword evidence="2" id="KW-0479">Metal-binding</keyword>
<evidence type="ECO:0000259" key="4">
    <source>
        <dbReference type="Pfam" id="PF07687"/>
    </source>
</evidence>
<organism evidence="5 6">
    <name type="scientific">Bifidobacterium aerophilum</name>
    <dbReference type="NCBI Taxonomy" id="1798155"/>
    <lineage>
        <taxon>Bacteria</taxon>
        <taxon>Bacillati</taxon>
        <taxon>Actinomycetota</taxon>
        <taxon>Actinomycetes</taxon>
        <taxon>Bifidobacteriales</taxon>
        <taxon>Bifidobacteriaceae</taxon>
        <taxon>Bifidobacterium</taxon>
    </lineage>
</organism>
<protein>
    <submittedName>
        <fullName evidence="5">Amidohydrolase</fullName>
    </submittedName>
</protein>
<dbReference type="Pfam" id="PF07687">
    <property type="entry name" value="M20_dimer"/>
    <property type="match status" value="1"/>
</dbReference>
<dbReference type="NCBIfam" id="TIGR01891">
    <property type="entry name" value="amidohydrolases"/>
    <property type="match status" value="1"/>
</dbReference>
<dbReference type="GO" id="GO:0046872">
    <property type="term" value="F:metal ion binding"/>
    <property type="evidence" value="ECO:0007669"/>
    <property type="project" value="UniProtKB-KW"/>
</dbReference>
<keyword evidence="6" id="KW-1185">Reference proteome</keyword>
<evidence type="ECO:0000256" key="1">
    <source>
        <dbReference type="ARBA" id="ARBA00022801"/>
    </source>
</evidence>
<dbReference type="PANTHER" id="PTHR11014">
    <property type="entry name" value="PEPTIDASE M20 FAMILY MEMBER"/>
    <property type="match status" value="1"/>
</dbReference>
<dbReference type="GO" id="GO:0019877">
    <property type="term" value="P:diaminopimelate biosynthetic process"/>
    <property type="evidence" value="ECO:0007669"/>
    <property type="project" value="UniProtKB-ARBA"/>
</dbReference>
<feature type="binding site" evidence="2">
    <location>
        <position position="162"/>
    </location>
    <ligand>
        <name>Mn(2+)</name>
        <dbReference type="ChEBI" id="CHEBI:29035"/>
        <label>2</label>
    </ligand>
</feature>
<comment type="caution">
    <text evidence="5">The sequence shown here is derived from an EMBL/GenBank/DDBJ whole genome shotgun (WGS) entry which is preliminary data.</text>
</comment>
<dbReference type="InterPro" id="IPR011650">
    <property type="entry name" value="Peptidase_M20_dimer"/>
</dbReference>
<feature type="domain" description="Peptidase M20 dimerisation" evidence="4">
    <location>
        <begin position="215"/>
        <end position="311"/>
    </location>
</feature>
<dbReference type="GO" id="GO:0050118">
    <property type="term" value="F:N-acetyldiaminopimelate deacetylase activity"/>
    <property type="evidence" value="ECO:0007669"/>
    <property type="project" value="UniProtKB-ARBA"/>
</dbReference>
<feature type="binding site" evidence="2">
    <location>
        <position position="126"/>
    </location>
    <ligand>
        <name>Mn(2+)</name>
        <dbReference type="ChEBI" id="CHEBI:29035"/>
        <label>2</label>
    </ligand>
</feature>
<reference evidence="5 6" key="1">
    <citation type="submission" date="2019-10" db="EMBL/GenBank/DDBJ databases">
        <title>Bifidobacterium from non-human primates.</title>
        <authorList>
            <person name="Modesto M."/>
        </authorList>
    </citation>
    <scope>NUCLEOTIDE SEQUENCE [LARGE SCALE GENOMIC DNA]</scope>
    <source>
        <strain evidence="5 6">TRE17</strain>
    </source>
</reference>
<keyword evidence="1 5" id="KW-0378">Hydrolase</keyword>
<evidence type="ECO:0000313" key="5">
    <source>
        <dbReference type="EMBL" id="NEG88465.1"/>
    </source>
</evidence>
<dbReference type="SUPFAM" id="SSF53187">
    <property type="entry name" value="Zn-dependent exopeptidases"/>
    <property type="match status" value="2"/>
</dbReference>
<dbReference type="RefSeq" id="WP_163228780.1">
    <property type="nucleotide sequence ID" value="NZ_WHZW01000001.1"/>
</dbReference>
<dbReference type="Pfam" id="PF01546">
    <property type="entry name" value="Peptidase_M20"/>
    <property type="match status" value="1"/>
</dbReference>
<dbReference type="InterPro" id="IPR036264">
    <property type="entry name" value="Bact_exopeptidase_dim_dom"/>
</dbReference>
<dbReference type="Proteomes" id="UP000469194">
    <property type="component" value="Unassembled WGS sequence"/>
</dbReference>
<feature type="binding site" evidence="2">
    <location>
        <position position="385"/>
    </location>
    <ligand>
        <name>Mn(2+)</name>
        <dbReference type="ChEBI" id="CHEBI:29035"/>
        <label>2</label>
    </ligand>
</feature>
<dbReference type="PIRSF" id="PIRSF005962">
    <property type="entry name" value="Pept_M20D_amidohydro"/>
    <property type="match status" value="1"/>
</dbReference>
<proteinExistence type="predicted"/>
<name>A0A6N9Z2M8_9BIFI</name>
<evidence type="ECO:0000256" key="3">
    <source>
        <dbReference type="SAM" id="MobiDB-lite"/>
    </source>
</evidence>
<dbReference type="Gene3D" id="3.40.630.10">
    <property type="entry name" value="Zn peptidases"/>
    <property type="match status" value="1"/>
</dbReference>
<gene>
    <name evidence="5" type="ORF">GFD25_00290</name>
</gene>
<evidence type="ECO:0000256" key="2">
    <source>
        <dbReference type="PIRSR" id="PIRSR005962-1"/>
    </source>
</evidence>
<feature type="binding site" evidence="2">
    <location>
        <position position="192"/>
    </location>
    <ligand>
        <name>Mn(2+)</name>
        <dbReference type="ChEBI" id="CHEBI:29035"/>
        <label>2</label>
    </ligand>
</feature>
<dbReference type="SUPFAM" id="SSF55031">
    <property type="entry name" value="Bacterial exopeptidase dimerisation domain"/>
    <property type="match status" value="1"/>
</dbReference>
<dbReference type="AlphaFoldDB" id="A0A6N9Z2M8"/>
<feature type="region of interest" description="Disordered" evidence="3">
    <location>
        <begin position="65"/>
        <end position="86"/>
    </location>
</feature>
<dbReference type="EMBL" id="WHZW01000001">
    <property type="protein sequence ID" value="NEG88465.1"/>
    <property type="molecule type" value="Genomic_DNA"/>
</dbReference>